<accession>A0A2M8KY19</accession>
<keyword evidence="3" id="KW-0324">Glycolysis</keyword>
<dbReference type="PANTHER" id="PTHR21139">
    <property type="entry name" value="TRIOSEPHOSPHATE ISOMERASE"/>
    <property type="match status" value="1"/>
</dbReference>
<evidence type="ECO:0000256" key="1">
    <source>
        <dbReference type="ARBA" id="ARBA00007422"/>
    </source>
</evidence>
<dbReference type="GO" id="GO:0006094">
    <property type="term" value="P:gluconeogenesis"/>
    <property type="evidence" value="ECO:0007669"/>
    <property type="project" value="UniProtKB-UniPathway"/>
</dbReference>
<dbReference type="GO" id="GO:0005829">
    <property type="term" value="C:cytosol"/>
    <property type="evidence" value="ECO:0007669"/>
    <property type="project" value="TreeGrafter"/>
</dbReference>
<protein>
    <recommendedName>
        <fullName evidence="3">Triosephosphate isomerase</fullName>
        <ecNumber evidence="3">5.3.1.1</ecNumber>
    </recommendedName>
</protein>
<dbReference type="PROSITE" id="PS51440">
    <property type="entry name" value="TIM_2"/>
    <property type="match status" value="1"/>
</dbReference>
<organism evidence="4 5">
    <name type="scientific">Candidatus Ryanbacteria bacterium CG10_big_fil_rev_8_21_14_0_10_43_42</name>
    <dbReference type="NCBI Taxonomy" id="1974864"/>
    <lineage>
        <taxon>Bacteria</taxon>
        <taxon>Candidatus Ryaniibacteriota</taxon>
    </lineage>
</organism>
<dbReference type="SUPFAM" id="SSF51351">
    <property type="entry name" value="Triosephosphate isomerase (TIM)"/>
    <property type="match status" value="1"/>
</dbReference>
<dbReference type="InterPro" id="IPR035990">
    <property type="entry name" value="TIM_sf"/>
</dbReference>
<dbReference type="NCBIfam" id="TIGR00419">
    <property type="entry name" value="tim"/>
    <property type="match status" value="1"/>
</dbReference>
<dbReference type="AlphaFoldDB" id="A0A2M8KY19"/>
<dbReference type="InterPro" id="IPR013785">
    <property type="entry name" value="Aldolase_TIM"/>
</dbReference>
<dbReference type="Proteomes" id="UP000229098">
    <property type="component" value="Unassembled WGS sequence"/>
</dbReference>
<comment type="pathway">
    <text evidence="3">Carbohydrate biosynthesis; gluconeogenesis.</text>
</comment>
<keyword evidence="2 3" id="KW-0413">Isomerase</keyword>
<dbReference type="UniPathway" id="UPA00109">
    <property type="reaction ID" value="UER00189"/>
</dbReference>
<dbReference type="UniPathway" id="UPA00138"/>
<dbReference type="GO" id="GO:0019563">
    <property type="term" value="P:glycerol catabolic process"/>
    <property type="evidence" value="ECO:0007669"/>
    <property type="project" value="TreeGrafter"/>
</dbReference>
<comment type="caution">
    <text evidence="4">The sequence shown here is derived from an EMBL/GenBank/DDBJ whole genome shotgun (WGS) entry which is preliminary data.</text>
</comment>
<comment type="similarity">
    <text evidence="1 3">Belongs to the triosephosphate isomerase family.</text>
</comment>
<name>A0A2M8KY19_9BACT</name>
<dbReference type="CDD" id="cd00311">
    <property type="entry name" value="TIM"/>
    <property type="match status" value="1"/>
</dbReference>
<comment type="catalytic activity">
    <reaction evidence="3">
        <text>D-glyceraldehyde 3-phosphate = dihydroxyacetone phosphate</text>
        <dbReference type="Rhea" id="RHEA:18585"/>
        <dbReference type="ChEBI" id="CHEBI:57642"/>
        <dbReference type="ChEBI" id="CHEBI:59776"/>
        <dbReference type="EC" id="5.3.1.1"/>
    </reaction>
</comment>
<dbReference type="Pfam" id="PF00121">
    <property type="entry name" value="TIM"/>
    <property type="match status" value="1"/>
</dbReference>
<dbReference type="InterPro" id="IPR000652">
    <property type="entry name" value="Triosephosphate_isomerase"/>
</dbReference>
<comment type="pathway">
    <text evidence="3">Carbohydrate degradation; glycolysis; D-glyceraldehyde 3-phosphate from glycerone phosphate: step 1/1.</text>
</comment>
<dbReference type="GO" id="GO:0004807">
    <property type="term" value="F:triose-phosphate isomerase activity"/>
    <property type="evidence" value="ECO:0007669"/>
    <property type="project" value="UniProtKB-UniRule"/>
</dbReference>
<dbReference type="EC" id="5.3.1.1" evidence="3"/>
<evidence type="ECO:0000256" key="2">
    <source>
        <dbReference type="ARBA" id="ARBA00023235"/>
    </source>
</evidence>
<dbReference type="EMBL" id="PFEF01000003">
    <property type="protein sequence ID" value="PJE64787.1"/>
    <property type="molecule type" value="Genomic_DNA"/>
</dbReference>
<sequence length="257" mass="28020">MGILTMKKYIIANWKEHPATLVEAKKMIRELESALSAYKNVVPVVCVPSLYLTETRAALKKAECGVQDIFWRESGSYTGMIGAGMAKSAGAAYAIIGHSERREYAGETNDMTQKKIKSALAAGLFAVLCVGEKTREDDDYIGFVRDQVKEGLHGISARRAGKLIITYEPVWAISSQKPKELDSPETTKEMSIFIRRLLVDMYGQAVAVRIPILYGGSVTSKNTHTLLTDGGVDGVLVGRASLTAKEFAKIVDEAALL</sequence>
<dbReference type="GO" id="GO:0046166">
    <property type="term" value="P:glyceraldehyde-3-phosphate biosynthetic process"/>
    <property type="evidence" value="ECO:0007669"/>
    <property type="project" value="TreeGrafter"/>
</dbReference>
<evidence type="ECO:0000313" key="4">
    <source>
        <dbReference type="EMBL" id="PJE64787.1"/>
    </source>
</evidence>
<gene>
    <name evidence="4" type="primary">tpiA</name>
    <name evidence="4" type="ORF">COU90_00780</name>
</gene>
<proteinExistence type="inferred from homology"/>
<comment type="subunit">
    <text evidence="3">Homodimer.</text>
</comment>
<keyword evidence="3" id="KW-0963">Cytoplasm</keyword>
<dbReference type="GO" id="GO:0006096">
    <property type="term" value="P:glycolytic process"/>
    <property type="evidence" value="ECO:0007669"/>
    <property type="project" value="UniProtKB-UniRule"/>
</dbReference>
<comment type="subcellular location">
    <subcellularLocation>
        <location evidence="3">Cytoplasm</location>
    </subcellularLocation>
</comment>
<keyword evidence="3" id="KW-0312">Gluconeogenesis</keyword>
<reference evidence="5" key="1">
    <citation type="submission" date="2017-09" db="EMBL/GenBank/DDBJ databases">
        <title>Depth-based differentiation of microbial function through sediment-hosted aquifers and enrichment of novel symbionts in the deep terrestrial subsurface.</title>
        <authorList>
            <person name="Probst A.J."/>
            <person name="Ladd B."/>
            <person name="Jarett J.K."/>
            <person name="Geller-Mcgrath D.E."/>
            <person name="Sieber C.M.K."/>
            <person name="Emerson J.B."/>
            <person name="Anantharaman K."/>
            <person name="Thomas B.C."/>
            <person name="Malmstrom R."/>
            <person name="Stieglmeier M."/>
            <person name="Klingl A."/>
            <person name="Woyke T."/>
            <person name="Ryan C.M."/>
            <person name="Banfield J.F."/>
        </authorList>
    </citation>
    <scope>NUCLEOTIDE SEQUENCE [LARGE SCALE GENOMIC DNA]</scope>
</reference>
<dbReference type="Gene3D" id="3.20.20.70">
    <property type="entry name" value="Aldolase class I"/>
    <property type="match status" value="1"/>
</dbReference>
<dbReference type="PANTHER" id="PTHR21139:SF42">
    <property type="entry name" value="TRIOSEPHOSPHATE ISOMERASE"/>
    <property type="match status" value="1"/>
</dbReference>
<evidence type="ECO:0000256" key="3">
    <source>
        <dbReference type="RuleBase" id="RU363013"/>
    </source>
</evidence>
<evidence type="ECO:0000313" key="5">
    <source>
        <dbReference type="Proteomes" id="UP000229098"/>
    </source>
</evidence>